<keyword evidence="2" id="KW-1185">Reference proteome</keyword>
<name>A0ACB9TP03_HOLOL</name>
<dbReference type="EMBL" id="CM043016">
    <property type="protein sequence ID" value="KAI4468592.1"/>
    <property type="molecule type" value="Genomic_DNA"/>
</dbReference>
<dbReference type="Proteomes" id="UP001056778">
    <property type="component" value="Chromosome 2"/>
</dbReference>
<accession>A0ACB9TP03</accession>
<evidence type="ECO:0000313" key="1">
    <source>
        <dbReference type="EMBL" id="KAI4468592.1"/>
    </source>
</evidence>
<reference evidence="1" key="1">
    <citation type="submission" date="2022-04" db="EMBL/GenBank/DDBJ databases">
        <title>Chromosome-scale genome assembly of Holotrichia oblita Faldermann.</title>
        <authorList>
            <person name="Rongchong L."/>
        </authorList>
    </citation>
    <scope>NUCLEOTIDE SEQUENCE</scope>
    <source>
        <strain evidence="1">81SQS9</strain>
    </source>
</reference>
<comment type="caution">
    <text evidence="1">The sequence shown here is derived from an EMBL/GenBank/DDBJ whole genome shotgun (WGS) entry which is preliminary data.</text>
</comment>
<gene>
    <name evidence="1" type="ORF">MML48_2g00000778</name>
</gene>
<organism evidence="1 2">
    <name type="scientific">Holotrichia oblita</name>
    <name type="common">Chafer beetle</name>
    <dbReference type="NCBI Taxonomy" id="644536"/>
    <lineage>
        <taxon>Eukaryota</taxon>
        <taxon>Metazoa</taxon>
        <taxon>Ecdysozoa</taxon>
        <taxon>Arthropoda</taxon>
        <taxon>Hexapoda</taxon>
        <taxon>Insecta</taxon>
        <taxon>Pterygota</taxon>
        <taxon>Neoptera</taxon>
        <taxon>Endopterygota</taxon>
        <taxon>Coleoptera</taxon>
        <taxon>Polyphaga</taxon>
        <taxon>Scarabaeiformia</taxon>
        <taxon>Scarabaeidae</taxon>
        <taxon>Melolonthinae</taxon>
        <taxon>Holotrichia</taxon>
    </lineage>
</organism>
<protein>
    <submittedName>
        <fullName evidence="1">Paired box protein pax-6-related-related</fullName>
    </submittedName>
</protein>
<proteinExistence type="predicted"/>
<evidence type="ECO:0000313" key="2">
    <source>
        <dbReference type="Proteomes" id="UP001056778"/>
    </source>
</evidence>
<sequence length="124" mass="13958">MFLQPQAPNSTIDPSSSGWSNLVIPYKSLNTADSYNHSSENEIDIVTSEEENIRVTEENKPEVKKKNPYSIEELLKKPTKRPKPLQVSSVGISQPFGIVLNNSDTECYKANVNSNYIQDEEVKL</sequence>